<dbReference type="EMBL" id="QGDB01000006">
    <property type="protein sequence ID" value="PWL16769.1"/>
    <property type="molecule type" value="Genomic_DNA"/>
</dbReference>
<dbReference type="PANTHER" id="PTHR31689:SF0">
    <property type="entry name" value="DIAMINOPIMELATE EPIMERASE"/>
    <property type="match status" value="1"/>
</dbReference>
<comment type="caution">
    <text evidence="3">Lacks conserved residue(s) required for the propagation of feature annotation.</text>
</comment>
<dbReference type="SUPFAM" id="SSF54506">
    <property type="entry name" value="Diaminopimelate epimerase-like"/>
    <property type="match status" value="2"/>
</dbReference>
<protein>
    <recommendedName>
        <fullName evidence="3 4">Diaminopimelate epimerase</fullName>
        <shortName evidence="3">DAP epimerase</shortName>
        <ecNumber evidence="3 4">5.1.1.7</ecNumber>
    </recommendedName>
    <alternativeName>
        <fullName evidence="3">PLP-independent amino acid racemase</fullName>
    </alternativeName>
</protein>
<feature type="site" description="Could be important to modulate the pK values of the two catalytic cysteine residues" evidence="3">
    <location>
        <position position="219"/>
    </location>
</feature>
<keyword evidence="3" id="KW-0028">Amino-acid biosynthesis</keyword>
<reference evidence="5 6" key="1">
    <citation type="submission" date="2018-05" db="EMBL/GenBank/DDBJ databases">
        <title>Comparative genomic sequence analysis between strain HN4 and CCM 8460T (Falsochrobactrum ovis) will provide more evidence to prove that HN4 is a new species of Falsochrobactrum.</title>
        <authorList>
            <person name="Lyu W."/>
            <person name="Sun L."/>
            <person name="Yao L."/>
        </authorList>
    </citation>
    <scope>NUCLEOTIDE SEQUENCE [LARGE SCALE GENOMIC DNA]</scope>
    <source>
        <strain evidence="5 6">HN4</strain>
    </source>
</reference>
<feature type="site" description="Could be important to modulate the pK values of the two catalytic cysteine residues" evidence="3">
    <location>
        <position position="170"/>
    </location>
</feature>
<dbReference type="GO" id="GO:0008837">
    <property type="term" value="F:diaminopimelate epimerase activity"/>
    <property type="evidence" value="ECO:0007669"/>
    <property type="project" value="UniProtKB-UniRule"/>
</dbReference>
<keyword evidence="3" id="KW-0963">Cytoplasm</keyword>
<comment type="similarity">
    <text evidence="1 3">Belongs to the diaminopimelate epimerase family.</text>
</comment>
<keyword evidence="2 3" id="KW-0413">Isomerase</keyword>
<comment type="caution">
    <text evidence="5">The sequence shown here is derived from an EMBL/GenBank/DDBJ whole genome shotgun (WGS) entry which is preliminary data.</text>
</comment>
<feature type="active site" description="Proton acceptor" evidence="3">
    <location>
        <position position="228"/>
    </location>
</feature>
<feature type="binding site" evidence="3">
    <location>
        <position position="168"/>
    </location>
    <ligand>
        <name>substrate</name>
    </ligand>
</feature>
<evidence type="ECO:0000256" key="1">
    <source>
        <dbReference type="ARBA" id="ARBA00010219"/>
    </source>
</evidence>
<dbReference type="Gene3D" id="3.10.310.10">
    <property type="entry name" value="Diaminopimelate Epimerase, Chain A, domain 1"/>
    <property type="match status" value="2"/>
</dbReference>
<feature type="active site" description="Proton donor" evidence="3">
    <location>
        <position position="87"/>
    </location>
</feature>
<proteinExistence type="inferred from homology"/>
<comment type="subcellular location">
    <subcellularLocation>
        <location evidence="3">Cytoplasm</location>
    </subcellularLocation>
</comment>
<keyword evidence="3" id="KW-0457">Lysine biosynthesis</keyword>
<feature type="binding site" evidence="3">
    <location>
        <begin position="229"/>
        <end position="230"/>
    </location>
    <ligand>
        <name>substrate</name>
    </ligand>
</feature>
<dbReference type="NCBIfam" id="TIGR00652">
    <property type="entry name" value="DapF"/>
    <property type="match status" value="1"/>
</dbReference>
<feature type="binding site" evidence="3">
    <location>
        <position position="58"/>
    </location>
    <ligand>
        <name>substrate</name>
    </ligand>
</feature>
<accession>A0A316J7L0</accession>
<feature type="binding site" evidence="3">
    <location>
        <position position="78"/>
    </location>
    <ligand>
        <name>substrate</name>
    </ligand>
</feature>
<dbReference type="UniPathway" id="UPA00034">
    <property type="reaction ID" value="UER00025"/>
</dbReference>
<evidence type="ECO:0000313" key="5">
    <source>
        <dbReference type="EMBL" id="PWL16769.1"/>
    </source>
</evidence>
<comment type="function">
    <text evidence="3">Catalyzes the stereoinversion of LL-2,6-diaminopimelate (L,L-DAP) to meso-diaminopimelate (meso-DAP), a precursor of L-lysine and an essential component of the bacterial peptidoglycan.</text>
</comment>
<comment type="catalytic activity">
    <reaction evidence="3">
        <text>(2S,6S)-2,6-diaminopimelate = meso-2,6-diaminopimelate</text>
        <dbReference type="Rhea" id="RHEA:15393"/>
        <dbReference type="ChEBI" id="CHEBI:57609"/>
        <dbReference type="ChEBI" id="CHEBI:57791"/>
        <dbReference type="EC" id="5.1.1.7"/>
    </reaction>
</comment>
<dbReference type="GO" id="GO:0005829">
    <property type="term" value="C:cytosol"/>
    <property type="evidence" value="ECO:0007669"/>
    <property type="project" value="TreeGrafter"/>
</dbReference>
<feature type="binding site" evidence="3">
    <location>
        <begin position="219"/>
        <end position="220"/>
    </location>
    <ligand>
        <name>substrate</name>
    </ligand>
</feature>
<dbReference type="Proteomes" id="UP000245865">
    <property type="component" value="Unassembled WGS sequence"/>
</dbReference>
<dbReference type="RefSeq" id="WP_109707574.1">
    <property type="nucleotide sequence ID" value="NZ_QGDB01000006.1"/>
</dbReference>
<comment type="pathway">
    <text evidence="3">Amino-acid biosynthesis; L-lysine biosynthesis via DAP pathway; DL-2,6-diaminopimelate from LL-2,6-diaminopimelate: step 1/1.</text>
</comment>
<gene>
    <name evidence="3 5" type="primary">dapF</name>
    <name evidence="5" type="ORF">DKP76_14750</name>
</gene>
<sequence>MVDCGIFDSASARGRPFVKLHGLGNDFVVVDGRHQPLSPSPRTVMQVCDRHIGIGGDQLLVIEQPASPQSTIRLRIYNIDGVEAQSCFNAVRCVAWLLMEEKAADTIIVETLGGLIEATRAGDRRVSLRIDDIRYEWQSIPLAGPLSQAGAALENGPLRNPFAVNPGNPHLVYFVPDLGALDAAALADPIQKSRYLPQQANIDIAEILSDGHIRLVVYERPGILTQACGSGACATVLAAHRKGLMQGMQAKVDMPGGSLDIRIIGENSVLLTGDVAISFYGISAWELA</sequence>
<dbReference type="HAMAP" id="MF_00197">
    <property type="entry name" value="DAP_epimerase"/>
    <property type="match status" value="1"/>
</dbReference>
<evidence type="ECO:0000256" key="4">
    <source>
        <dbReference type="NCBIfam" id="TIGR00652"/>
    </source>
</evidence>
<evidence type="ECO:0000256" key="3">
    <source>
        <dbReference type="HAMAP-Rule" id="MF_00197"/>
    </source>
</evidence>
<feature type="binding site" evidence="3">
    <location>
        <position position="201"/>
    </location>
    <ligand>
        <name>substrate</name>
    </ligand>
</feature>
<name>A0A316J7L0_9HYPH</name>
<evidence type="ECO:0000256" key="2">
    <source>
        <dbReference type="ARBA" id="ARBA00023235"/>
    </source>
</evidence>
<dbReference type="InterPro" id="IPR001653">
    <property type="entry name" value="DAP_epimerase_DapF"/>
</dbReference>
<dbReference type="OrthoDB" id="9805408at2"/>
<dbReference type="AlphaFoldDB" id="A0A316J7L0"/>
<dbReference type="Pfam" id="PF01678">
    <property type="entry name" value="DAP_epimerase"/>
    <property type="match status" value="2"/>
</dbReference>
<comment type="subunit">
    <text evidence="3">Homodimer.</text>
</comment>
<evidence type="ECO:0000313" key="6">
    <source>
        <dbReference type="Proteomes" id="UP000245865"/>
    </source>
</evidence>
<keyword evidence="6" id="KW-1185">Reference proteome</keyword>
<organism evidence="5 6">
    <name type="scientific">Falsochrobactrum shanghaiense</name>
    <dbReference type="NCBI Taxonomy" id="2201899"/>
    <lineage>
        <taxon>Bacteria</taxon>
        <taxon>Pseudomonadati</taxon>
        <taxon>Pseudomonadota</taxon>
        <taxon>Alphaproteobacteria</taxon>
        <taxon>Hyphomicrobiales</taxon>
        <taxon>Brucellaceae</taxon>
        <taxon>Falsochrobactrum</taxon>
    </lineage>
</organism>
<dbReference type="GO" id="GO:0009089">
    <property type="term" value="P:lysine biosynthetic process via diaminopimelate"/>
    <property type="evidence" value="ECO:0007669"/>
    <property type="project" value="UniProtKB-UniRule"/>
</dbReference>
<dbReference type="EC" id="5.1.1.7" evidence="3 4"/>
<feature type="binding site" evidence="3">
    <location>
        <position position="25"/>
    </location>
    <ligand>
        <name>substrate</name>
    </ligand>
</feature>
<dbReference type="PANTHER" id="PTHR31689">
    <property type="entry name" value="DIAMINOPIMELATE EPIMERASE, CHLOROPLASTIC"/>
    <property type="match status" value="1"/>
</dbReference>